<feature type="transmembrane region" description="Helical" evidence="6">
    <location>
        <begin position="340"/>
        <end position="357"/>
    </location>
</feature>
<dbReference type="NCBIfam" id="TIGR00361">
    <property type="entry name" value="ComEC_Rec2"/>
    <property type="match status" value="1"/>
</dbReference>
<feature type="transmembrane region" description="Helical" evidence="6">
    <location>
        <begin position="7"/>
        <end position="24"/>
    </location>
</feature>
<sequence length="756" mass="85024">MTLLKGIMPPVIYTLILLSAPYWLTMPSDYWLIPTSVLFVISIALRKTWLMTVFLALSIALIQGNVIKQQLNALFQFGTDVTIKARIDSHFKQITHGYEADATVLSINGQAISQIKRPKVKLRVNQRTEQGALITATAKIKPIIGLRNEVGYDKEKVMFSNGIVGTLSVSTSYIASSKGHLRSQWQYLISQYVENSRYAGFYSALLFGERSGVSSKQWSLLQQSGLIHLMAISGLHIGIVFGIGLLVGRVLRCSMSCIIKPYSKCRQFGVYLPIVSGLLLAYGYGWIAHFSLPTVRALIMLTLLSLSHMIRPQLSALFVLCLTAALLLTLMPFSGLNMSFWMSLSAVAILLLSSKIIKRGSLIQTAILTQVLLVLLFAPIVAWLYLGISISAIVYNLVFVPWFSIVVLPWLFFSFVVSLTPLTFLATVSWQISDWLIAPIFYTLTWSPMGWFSVSHHEWLLLVVLAVGTILIPMLSGYARWCLLSLVLTSWLTFREQTNSWSLSVLDVGHGLAIVLIKGNEAIIYDTGDKWAQASVASQIISPFLVKRGVEKLEGIVISHFDKDHAGGLDDLQRQWRPQWVRSSENREQSLACRQGERWQWQHIEFYALWPPKTVNRAYNPHSCVIRVFDKQNQVSFLLPGDVETVSEILLTREAGEIRSDVMIVPHHGSQTSSSQFLLDSVQPQYAVASLKHNNRWNMPSDKVVERYRELGANWLDTGQFGQITFTVADKTLYISHLRGGENASWYRKMLRSAVE</sequence>
<dbReference type="EMBL" id="JAJNNZ010000011">
    <property type="protein sequence ID" value="MCJ2377949.1"/>
    <property type="molecule type" value="Genomic_DNA"/>
</dbReference>
<dbReference type="GO" id="GO:0030420">
    <property type="term" value="P:establishment of competence for transformation"/>
    <property type="evidence" value="ECO:0007669"/>
    <property type="project" value="InterPro"/>
</dbReference>
<dbReference type="InterPro" id="IPR001279">
    <property type="entry name" value="Metallo-B-lactamas"/>
</dbReference>
<feature type="transmembrane region" description="Helical" evidence="6">
    <location>
        <begin position="268"/>
        <end position="287"/>
    </location>
</feature>
<dbReference type="InterPro" id="IPR004477">
    <property type="entry name" value="ComEC_N"/>
</dbReference>
<evidence type="ECO:0000259" key="7">
    <source>
        <dbReference type="SMART" id="SM00849"/>
    </source>
</evidence>
<feature type="transmembrane region" description="Helical" evidence="6">
    <location>
        <begin position="459"/>
        <end position="479"/>
    </location>
</feature>
<keyword evidence="4 6" id="KW-1133">Transmembrane helix</keyword>
<dbReference type="AlphaFoldDB" id="A0A9X2AWI3"/>
<proteinExistence type="predicted"/>
<dbReference type="SUPFAM" id="SSF56281">
    <property type="entry name" value="Metallo-hydrolase/oxidoreductase"/>
    <property type="match status" value="1"/>
</dbReference>
<feature type="transmembrane region" description="Helical" evidence="6">
    <location>
        <begin position="317"/>
        <end position="334"/>
    </location>
</feature>
<evidence type="ECO:0000256" key="1">
    <source>
        <dbReference type="ARBA" id="ARBA00004651"/>
    </source>
</evidence>
<accession>A0A9X2AWI3</accession>
<dbReference type="InterPro" id="IPR036866">
    <property type="entry name" value="RibonucZ/Hydroxyglut_hydro"/>
</dbReference>
<dbReference type="RefSeq" id="WP_244358192.1">
    <property type="nucleotide sequence ID" value="NZ_JAJNNZ010000011.1"/>
</dbReference>
<dbReference type="CDD" id="cd07731">
    <property type="entry name" value="ComA-like_MBL-fold"/>
    <property type="match status" value="1"/>
</dbReference>
<evidence type="ECO:0000256" key="3">
    <source>
        <dbReference type="ARBA" id="ARBA00022692"/>
    </source>
</evidence>
<dbReference type="GO" id="GO:0005886">
    <property type="term" value="C:plasma membrane"/>
    <property type="evidence" value="ECO:0007669"/>
    <property type="project" value="UniProtKB-SubCell"/>
</dbReference>
<reference evidence="8" key="1">
    <citation type="submission" date="2021-11" db="EMBL/GenBank/DDBJ databases">
        <title>Vibrio ZSDE26 sp. nov. and Vibrio ZSDZ34 sp. nov., isolated from coastal seawater in Qingdao.</title>
        <authorList>
            <person name="Zhang P."/>
        </authorList>
    </citation>
    <scope>NUCLEOTIDE SEQUENCE</scope>
    <source>
        <strain evidence="8">ZSDZ34</strain>
    </source>
</reference>
<name>A0A9X2AWI3_9VIBR</name>
<evidence type="ECO:0000313" key="8">
    <source>
        <dbReference type="EMBL" id="MCJ2377949.1"/>
    </source>
</evidence>
<dbReference type="Pfam" id="PF00753">
    <property type="entry name" value="Lactamase_B"/>
    <property type="match status" value="1"/>
</dbReference>
<dbReference type="InterPro" id="IPR052159">
    <property type="entry name" value="Competence_DNA_uptake"/>
</dbReference>
<dbReference type="InterPro" id="IPR025405">
    <property type="entry name" value="DUF4131"/>
</dbReference>
<dbReference type="Proteomes" id="UP001139488">
    <property type="component" value="Unassembled WGS sequence"/>
</dbReference>
<feature type="transmembrane region" description="Helical" evidence="6">
    <location>
        <begin position="157"/>
        <end position="175"/>
    </location>
</feature>
<feature type="domain" description="Metallo-beta-lactamase" evidence="7">
    <location>
        <begin position="511"/>
        <end position="693"/>
    </location>
</feature>
<feature type="transmembrane region" description="Helical" evidence="6">
    <location>
        <begin position="226"/>
        <end position="247"/>
    </location>
</feature>
<dbReference type="Pfam" id="PF03772">
    <property type="entry name" value="Competence"/>
    <property type="match status" value="1"/>
</dbReference>
<dbReference type="SMART" id="SM00849">
    <property type="entry name" value="Lactamase_B"/>
    <property type="match status" value="1"/>
</dbReference>
<evidence type="ECO:0000256" key="5">
    <source>
        <dbReference type="ARBA" id="ARBA00023136"/>
    </source>
</evidence>
<dbReference type="Gene3D" id="3.60.15.10">
    <property type="entry name" value="Ribonuclease Z/Hydroxyacylglutathione hydrolase-like"/>
    <property type="match status" value="1"/>
</dbReference>
<gene>
    <name evidence="8" type="ORF">LNL84_14015</name>
</gene>
<comment type="caution">
    <text evidence="8">The sequence shown here is derived from an EMBL/GenBank/DDBJ whole genome shotgun (WGS) entry which is preliminary data.</text>
</comment>
<comment type="subcellular location">
    <subcellularLocation>
        <location evidence="1">Cell membrane</location>
        <topology evidence="1">Multi-pass membrane protein</topology>
    </subcellularLocation>
</comment>
<dbReference type="InterPro" id="IPR035681">
    <property type="entry name" value="ComA-like_MBL"/>
</dbReference>
<evidence type="ECO:0000256" key="2">
    <source>
        <dbReference type="ARBA" id="ARBA00022475"/>
    </source>
</evidence>
<dbReference type="InterPro" id="IPR004797">
    <property type="entry name" value="Competence_ComEC/Rec2"/>
</dbReference>
<evidence type="ECO:0000256" key="6">
    <source>
        <dbReference type="SAM" id="Phobius"/>
    </source>
</evidence>
<organism evidence="8 9">
    <name type="scientific">Vibrio gelatinilyticus</name>
    <dbReference type="NCBI Taxonomy" id="2893468"/>
    <lineage>
        <taxon>Bacteria</taxon>
        <taxon>Pseudomonadati</taxon>
        <taxon>Pseudomonadota</taxon>
        <taxon>Gammaproteobacteria</taxon>
        <taxon>Vibrionales</taxon>
        <taxon>Vibrionaceae</taxon>
        <taxon>Vibrio</taxon>
    </lineage>
</organism>
<keyword evidence="2" id="KW-1003">Cell membrane</keyword>
<keyword evidence="5 6" id="KW-0472">Membrane</keyword>
<evidence type="ECO:0000313" key="9">
    <source>
        <dbReference type="Proteomes" id="UP001139488"/>
    </source>
</evidence>
<feature type="transmembrane region" description="Helical" evidence="6">
    <location>
        <begin position="369"/>
        <end position="395"/>
    </location>
</feature>
<dbReference type="PANTHER" id="PTHR30619:SF1">
    <property type="entry name" value="RECOMBINATION PROTEIN 2"/>
    <property type="match status" value="1"/>
</dbReference>
<keyword evidence="3 6" id="KW-0812">Transmembrane</keyword>
<dbReference type="PANTHER" id="PTHR30619">
    <property type="entry name" value="DNA INTERNALIZATION/COMPETENCE PROTEIN COMEC/REC2"/>
    <property type="match status" value="1"/>
</dbReference>
<keyword evidence="9" id="KW-1185">Reference proteome</keyword>
<dbReference type="Pfam" id="PF13567">
    <property type="entry name" value="DUF4131"/>
    <property type="match status" value="1"/>
</dbReference>
<dbReference type="NCBIfam" id="TIGR00360">
    <property type="entry name" value="ComEC_N-term"/>
    <property type="match status" value="1"/>
</dbReference>
<evidence type="ECO:0000256" key="4">
    <source>
        <dbReference type="ARBA" id="ARBA00022989"/>
    </source>
</evidence>
<feature type="transmembrane region" description="Helical" evidence="6">
    <location>
        <begin position="36"/>
        <end position="62"/>
    </location>
</feature>
<feature type="transmembrane region" description="Helical" evidence="6">
    <location>
        <begin position="435"/>
        <end position="453"/>
    </location>
</feature>
<protein>
    <submittedName>
        <fullName evidence="8">DNA internalization-related competence protein ComEC/Rec2</fullName>
    </submittedName>
</protein>